<evidence type="ECO:0000256" key="3">
    <source>
        <dbReference type="ARBA" id="ARBA00023163"/>
    </source>
</evidence>
<dbReference type="AlphaFoldDB" id="A0A7W5A9D6"/>
<dbReference type="PRINTS" id="PR00033">
    <property type="entry name" value="HTHASNC"/>
</dbReference>
<dbReference type="Gene3D" id="3.30.70.920">
    <property type="match status" value="1"/>
</dbReference>
<proteinExistence type="predicted"/>
<evidence type="ECO:0000313" key="6">
    <source>
        <dbReference type="Proteomes" id="UP000577707"/>
    </source>
</evidence>
<evidence type="ECO:0000256" key="2">
    <source>
        <dbReference type="ARBA" id="ARBA00023125"/>
    </source>
</evidence>
<dbReference type="PANTHER" id="PTHR30154:SF34">
    <property type="entry name" value="TRANSCRIPTIONAL REGULATOR AZLB"/>
    <property type="match status" value="1"/>
</dbReference>
<organism evidence="5 6">
    <name type="scientific">Nocardioides albus</name>
    <dbReference type="NCBI Taxonomy" id="1841"/>
    <lineage>
        <taxon>Bacteria</taxon>
        <taxon>Bacillati</taxon>
        <taxon>Actinomycetota</taxon>
        <taxon>Actinomycetes</taxon>
        <taxon>Propionibacteriales</taxon>
        <taxon>Nocardioidaceae</taxon>
        <taxon>Nocardioides</taxon>
    </lineage>
</organism>
<keyword evidence="6" id="KW-1185">Reference proteome</keyword>
<dbReference type="SUPFAM" id="SSF46785">
    <property type="entry name" value="Winged helix' DNA-binding domain"/>
    <property type="match status" value="1"/>
</dbReference>
<dbReference type="GO" id="GO:0005829">
    <property type="term" value="C:cytosol"/>
    <property type="evidence" value="ECO:0007669"/>
    <property type="project" value="TreeGrafter"/>
</dbReference>
<dbReference type="Gene3D" id="1.10.10.10">
    <property type="entry name" value="Winged helix-like DNA-binding domain superfamily/Winged helix DNA-binding domain"/>
    <property type="match status" value="2"/>
</dbReference>
<dbReference type="PANTHER" id="PTHR30154">
    <property type="entry name" value="LEUCINE-RESPONSIVE REGULATORY PROTEIN"/>
    <property type="match status" value="1"/>
</dbReference>
<name>A0A7W5A9D6_9ACTN</name>
<dbReference type="InterPro" id="IPR000485">
    <property type="entry name" value="AsnC-type_HTH_dom"/>
</dbReference>
<keyword evidence="3" id="KW-0804">Transcription</keyword>
<dbReference type="InterPro" id="IPR036390">
    <property type="entry name" value="WH_DNA-bd_sf"/>
</dbReference>
<comment type="caution">
    <text evidence="5">The sequence shown here is derived from an EMBL/GenBank/DDBJ whole genome shotgun (WGS) entry which is preliminary data.</text>
</comment>
<keyword evidence="1" id="KW-0805">Transcription regulation</keyword>
<dbReference type="InterPro" id="IPR011008">
    <property type="entry name" value="Dimeric_a/b-barrel"/>
</dbReference>
<dbReference type="GO" id="GO:0043200">
    <property type="term" value="P:response to amino acid"/>
    <property type="evidence" value="ECO:0007669"/>
    <property type="project" value="TreeGrafter"/>
</dbReference>
<evidence type="ECO:0000256" key="1">
    <source>
        <dbReference type="ARBA" id="ARBA00023015"/>
    </source>
</evidence>
<dbReference type="InterPro" id="IPR019888">
    <property type="entry name" value="Tscrpt_reg_AsnC-like"/>
</dbReference>
<dbReference type="SUPFAM" id="SSF54909">
    <property type="entry name" value="Dimeric alpha+beta barrel"/>
    <property type="match status" value="1"/>
</dbReference>
<reference evidence="5 6" key="1">
    <citation type="submission" date="2020-08" db="EMBL/GenBank/DDBJ databases">
        <title>Genomic Encyclopedia of Type Strains, Phase III (KMG-III): the genomes of soil and plant-associated and newly described type strains.</title>
        <authorList>
            <person name="Whitman W."/>
        </authorList>
    </citation>
    <scope>NUCLEOTIDE SEQUENCE [LARGE SCALE GENOMIC DNA]</scope>
    <source>
        <strain evidence="5 6">CECT 3302</strain>
    </source>
</reference>
<dbReference type="Pfam" id="PF13404">
    <property type="entry name" value="HTH_AsnC-type"/>
    <property type="match status" value="2"/>
</dbReference>
<feature type="domain" description="HTH asnC-type" evidence="4">
    <location>
        <begin position="183"/>
        <end position="239"/>
    </location>
</feature>
<protein>
    <submittedName>
        <fullName evidence="5">DNA-binding Lrp family transcriptional regulator</fullName>
    </submittedName>
</protein>
<dbReference type="PROSITE" id="PS50956">
    <property type="entry name" value="HTH_ASNC_2"/>
    <property type="match status" value="1"/>
</dbReference>
<dbReference type="InterPro" id="IPR036388">
    <property type="entry name" value="WH-like_DNA-bd_sf"/>
</dbReference>
<sequence length="326" mass="35538">MAPNPAADLDRRIVAALMLDGRAPWRKIAAALNVPDRTVTRRGTALLESGAVGIHALADPHRTGRGDPFVVTFSCAPATVWPTCATIARRPETVTTYLLSGRAQCLADMWCPETRQADLFLHELGATTGVTQVEVAPVLRYIQTLTTWDPGILDRDEAEALRVGAPITTWPVFSEPVKLHREDKALLRGLVEDGRRTFEELGRMAGVSEQTAARRVEAMRTSGLVTLRAVVDPRVLGLPVAALLRLRIRPPAVETVAAALTASPHVRYAAMVMGEHQIVADVRLPTKDALRHLLTDAEWTEHVEAMESSLILDVLKQSEVLAASLQ</sequence>
<keyword evidence="2 5" id="KW-0238">DNA-binding</keyword>
<dbReference type="Pfam" id="PF01037">
    <property type="entry name" value="AsnC_trans_reg"/>
    <property type="match status" value="1"/>
</dbReference>
<gene>
    <name evidence="5" type="ORF">FHS12_005075</name>
</gene>
<dbReference type="EMBL" id="JACHXG010000016">
    <property type="protein sequence ID" value="MBB3092098.1"/>
    <property type="molecule type" value="Genomic_DNA"/>
</dbReference>
<evidence type="ECO:0000259" key="4">
    <source>
        <dbReference type="PROSITE" id="PS50956"/>
    </source>
</evidence>
<dbReference type="InterPro" id="IPR019887">
    <property type="entry name" value="Tscrpt_reg_AsnC/Lrp_C"/>
</dbReference>
<dbReference type="GO" id="GO:0043565">
    <property type="term" value="F:sequence-specific DNA binding"/>
    <property type="evidence" value="ECO:0007669"/>
    <property type="project" value="InterPro"/>
</dbReference>
<accession>A0A7W5A9D6</accession>
<dbReference type="SMART" id="SM00344">
    <property type="entry name" value="HTH_ASNC"/>
    <property type="match status" value="2"/>
</dbReference>
<dbReference type="Proteomes" id="UP000577707">
    <property type="component" value="Unassembled WGS sequence"/>
</dbReference>
<dbReference type="RefSeq" id="WP_183551537.1">
    <property type="nucleotide sequence ID" value="NZ_BMQT01000016.1"/>
</dbReference>
<evidence type="ECO:0000313" key="5">
    <source>
        <dbReference type="EMBL" id="MBB3092098.1"/>
    </source>
</evidence>